<dbReference type="EMBL" id="CM004387">
    <property type="protein sequence ID" value="OAY59070.1"/>
    <property type="molecule type" value="Genomic_DNA"/>
</dbReference>
<evidence type="ECO:0000313" key="1">
    <source>
        <dbReference type="EMBL" id="OAY59070.1"/>
    </source>
</evidence>
<organism evidence="1">
    <name type="scientific">Manihot esculenta</name>
    <name type="common">Cassava</name>
    <name type="synonym">Jatropha manihot</name>
    <dbReference type="NCBI Taxonomy" id="3983"/>
    <lineage>
        <taxon>Eukaryota</taxon>
        <taxon>Viridiplantae</taxon>
        <taxon>Streptophyta</taxon>
        <taxon>Embryophyta</taxon>
        <taxon>Tracheophyta</taxon>
        <taxon>Spermatophyta</taxon>
        <taxon>Magnoliopsida</taxon>
        <taxon>eudicotyledons</taxon>
        <taxon>Gunneridae</taxon>
        <taxon>Pentapetalae</taxon>
        <taxon>rosids</taxon>
        <taxon>fabids</taxon>
        <taxon>Malpighiales</taxon>
        <taxon>Euphorbiaceae</taxon>
        <taxon>Crotonoideae</taxon>
        <taxon>Manihoteae</taxon>
        <taxon>Manihot</taxon>
    </lineage>
</organism>
<sequence length="129" mass="15310">MKCPKGTIMTCQCEEYRHSHAKLHTQVFLSPSANIKQITGEISGKLIFRYQFLLLKAQKIGRQEKLRNQKEIYSLDIWFTDIYQKNCIYKVMHNIRNHLDRQFQTILILFICMDNEQSNNLTVMVSCYS</sequence>
<dbReference type="AlphaFoldDB" id="A0A2C9WHU2"/>
<protein>
    <submittedName>
        <fullName evidence="1">Uncharacterized protein</fullName>
    </submittedName>
</protein>
<accession>A0A2C9WHU2</accession>
<name>A0A2C9WHU2_MANES</name>
<reference evidence="1" key="1">
    <citation type="submission" date="2016-02" db="EMBL/GenBank/DDBJ databases">
        <title>WGS assembly of Manihot esculenta.</title>
        <authorList>
            <person name="Bredeson J.V."/>
            <person name="Prochnik S.E."/>
            <person name="Lyons J.B."/>
            <person name="Schmutz J."/>
            <person name="Grimwood J."/>
            <person name="Vrebalov J."/>
            <person name="Bart R.S."/>
            <person name="Amuge T."/>
            <person name="Ferguson M.E."/>
            <person name="Green R."/>
            <person name="Putnam N."/>
            <person name="Stites J."/>
            <person name="Rounsley S."/>
            <person name="Rokhsar D.S."/>
        </authorList>
    </citation>
    <scope>NUCLEOTIDE SEQUENCE [LARGE SCALE GENOMIC DNA]</scope>
    <source>
        <tissue evidence="1">Leaf</tissue>
    </source>
</reference>
<proteinExistence type="predicted"/>
<gene>
    <name evidence="1" type="ORF">MANES_01G001500</name>
</gene>